<sequence>MARCQYGLDSKLLRALTSGDEAVVEELLMTRHGDGHSRKGGLLLISVQLDAATTDAAAPPRQGEEGPSGLHGVTTSGSTALHLVASRGHAGLARRVCELAPSLVAARDGCLETPLHHAAKAGHREVAACLLSAMRRADADATLRATNRLGATALYEAVRNGHAETVELLATEAPELAALTTDDGVSPLYLAAMTGSAKMGPALLSKADSSGKTPLHYAVSHGQDGVLLLLLNAEASLARVSDNQGLFPNPRAVVKNCLYWTRAPVTLGTVGDHVHLHSRMSRITPATDEDHHKDIDGITATTTIASVLIATVTFAAVFTVPGGYVADDHPRAAGTAVLARRFAFRAFVASDALAFLCSIVATCFLVYGGARQVPPAQRRLYQWPASGLLPPAAQLMVAAFAFGVHAVLGEANRWLVTLIYVLALAAVLLCFPGIWAPLYVGKAIWRRAGWRGLINVHRRPASFQELFWLFTTSFLFKNLVRPLLAVLIAVAFLVSVALNIALPDY</sequence>
<organism evidence="11 12">
    <name type="scientific">Digitaria exilis</name>
    <dbReference type="NCBI Taxonomy" id="1010633"/>
    <lineage>
        <taxon>Eukaryota</taxon>
        <taxon>Viridiplantae</taxon>
        <taxon>Streptophyta</taxon>
        <taxon>Embryophyta</taxon>
        <taxon>Tracheophyta</taxon>
        <taxon>Spermatophyta</taxon>
        <taxon>Magnoliopsida</taxon>
        <taxon>Liliopsida</taxon>
        <taxon>Poales</taxon>
        <taxon>Poaceae</taxon>
        <taxon>PACMAD clade</taxon>
        <taxon>Panicoideae</taxon>
        <taxon>Panicodae</taxon>
        <taxon>Paniceae</taxon>
        <taxon>Anthephorinae</taxon>
        <taxon>Digitaria</taxon>
    </lineage>
</organism>
<evidence type="ECO:0000256" key="1">
    <source>
        <dbReference type="ARBA" id="ARBA00004141"/>
    </source>
</evidence>
<feature type="region of interest" description="Disordered" evidence="8">
    <location>
        <begin position="55"/>
        <end position="75"/>
    </location>
</feature>
<evidence type="ECO:0000256" key="3">
    <source>
        <dbReference type="ARBA" id="ARBA00022737"/>
    </source>
</evidence>
<evidence type="ECO:0000313" key="12">
    <source>
        <dbReference type="Proteomes" id="UP000636709"/>
    </source>
</evidence>
<evidence type="ECO:0000313" key="11">
    <source>
        <dbReference type="EMBL" id="KAF8669118.1"/>
    </source>
</evidence>
<dbReference type="Gene3D" id="1.25.40.20">
    <property type="entry name" value="Ankyrin repeat-containing domain"/>
    <property type="match status" value="2"/>
</dbReference>
<dbReference type="PROSITE" id="PS50088">
    <property type="entry name" value="ANK_REPEAT"/>
    <property type="match status" value="1"/>
</dbReference>
<evidence type="ECO:0000256" key="7">
    <source>
        <dbReference type="PROSITE-ProRule" id="PRU00023"/>
    </source>
</evidence>
<dbReference type="PROSITE" id="PS50297">
    <property type="entry name" value="ANK_REP_REGION"/>
    <property type="match status" value="1"/>
</dbReference>
<dbReference type="PANTHER" id="PTHR24186:SF50">
    <property type="entry name" value="ANKYRIN REPEAT-CONTAINING PROTEIN ITN1-LIKE ISOFORM X1"/>
    <property type="match status" value="1"/>
</dbReference>
<feature type="transmembrane region" description="Helical" evidence="9">
    <location>
        <begin position="388"/>
        <end position="408"/>
    </location>
</feature>
<evidence type="ECO:0000256" key="8">
    <source>
        <dbReference type="SAM" id="MobiDB-lite"/>
    </source>
</evidence>
<gene>
    <name evidence="11" type="ORF">HU200_051443</name>
</gene>
<keyword evidence="5 7" id="KW-0040">ANK repeat</keyword>
<feature type="repeat" description="ANK" evidence="7">
    <location>
        <begin position="210"/>
        <end position="242"/>
    </location>
</feature>
<keyword evidence="4 9" id="KW-1133">Transmembrane helix</keyword>
<dbReference type="InterPro" id="IPR002110">
    <property type="entry name" value="Ankyrin_rpt"/>
</dbReference>
<evidence type="ECO:0000256" key="9">
    <source>
        <dbReference type="SAM" id="Phobius"/>
    </source>
</evidence>
<dbReference type="InterPro" id="IPR026961">
    <property type="entry name" value="PGG_dom"/>
</dbReference>
<dbReference type="OrthoDB" id="682826at2759"/>
<accession>A0A835AQ32</accession>
<evidence type="ECO:0000256" key="4">
    <source>
        <dbReference type="ARBA" id="ARBA00022989"/>
    </source>
</evidence>
<evidence type="ECO:0000256" key="2">
    <source>
        <dbReference type="ARBA" id="ARBA00022692"/>
    </source>
</evidence>
<keyword evidence="2 9" id="KW-0812">Transmembrane</keyword>
<evidence type="ECO:0000256" key="5">
    <source>
        <dbReference type="ARBA" id="ARBA00023043"/>
    </source>
</evidence>
<dbReference type="GO" id="GO:0005886">
    <property type="term" value="C:plasma membrane"/>
    <property type="evidence" value="ECO:0007669"/>
    <property type="project" value="TreeGrafter"/>
</dbReference>
<dbReference type="PANTHER" id="PTHR24186">
    <property type="entry name" value="PROTEIN PHOSPHATASE 1 REGULATORY SUBUNIT"/>
    <property type="match status" value="1"/>
</dbReference>
<feature type="transmembrane region" description="Helical" evidence="9">
    <location>
        <begin position="414"/>
        <end position="440"/>
    </location>
</feature>
<evidence type="ECO:0000259" key="10">
    <source>
        <dbReference type="Pfam" id="PF13962"/>
    </source>
</evidence>
<reference evidence="11" key="1">
    <citation type="submission" date="2020-07" db="EMBL/GenBank/DDBJ databases">
        <title>Genome sequence and genetic diversity analysis of an under-domesticated orphan crop, white fonio (Digitaria exilis).</title>
        <authorList>
            <person name="Bennetzen J.L."/>
            <person name="Chen S."/>
            <person name="Ma X."/>
            <person name="Wang X."/>
            <person name="Yssel A.E.J."/>
            <person name="Chaluvadi S.R."/>
            <person name="Johnson M."/>
            <person name="Gangashetty P."/>
            <person name="Hamidou F."/>
            <person name="Sanogo M.D."/>
            <person name="Zwaenepoel A."/>
            <person name="Wallace J."/>
            <person name="Van De Peer Y."/>
            <person name="Van Deynze A."/>
        </authorList>
    </citation>
    <scope>NUCLEOTIDE SEQUENCE</scope>
    <source>
        <tissue evidence="11">Leaves</tissue>
    </source>
</reference>
<name>A0A835AQ32_9POAL</name>
<keyword evidence="3" id="KW-0677">Repeat</keyword>
<comment type="subcellular location">
    <subcellularLocation>
        <location evidence="1">Membrane</location>
        <topology evidence="1">Multi-pass membrane protein</topology>
    </subcellularLocation>
</comment>
<dbReference type="SMART" id="SM00248">
    <property type="entry name" value="ANK"/>
    <property type="match status" value="4"/>
</dbReference>
<feature type="domain" description="PGG" evidence="10">
    <location>
        <begin position="298"/>
        <end position="406"/>
    </location>
</feature>
<feature type="transmembrane region" description="Helical" evidence="9">
    <location>
        <begin position="483"/>
        <end position="502"/>
    </location>
</feature>
<feature type="transmembrane region" description="Helical" evidence="9">
    <location>
        <begin position="303"/>
        <end position="326"/>
    </location>
</feature>
<protein>
    <recommendedName>
        <fullName evidence="10">PGG domain-containing protein</fullName>
    </recommendedName>
</protein>
<dbReference type="InterPro" id="IPR036770">
    <property type="entry name" value="Ankyrin_rpt-contain_sf"/>
</dbReference>
<comment type="caution">
    <text evidence="11">The sequence shown here is derived from an EMBL/GenBank/DDBJ whole genome shotgun (WGS) entry which is preliminary data.</text>
</comment>
<dbReference type="Pfam" id="PF13962">
    <property type="entry name" value="PGG"/>
    <property type="match status" value="1"/>
</dbReference>
<dbReference type="SUPFAM" id="SSF48403">
    <property type="entry name" value="Ankyrin repeat"/>
    <property type="match status" value="1"/>
</dbReference>
<evidence type="ECO:0000256" key="6">
    <source>
        <dbReference type="ARBA" id="ARBA00023136"/>
    </source>
</evidence>
<dbReference type="AlphaFoldDB" id="A0A835AQ32"/>
<dbReference type="EMBL" id="JACEFO010002272">
    <property type="protein sequence ID" value="KAF8669118.1"/>
    <property type="molecule type" value="Genomic_DNA"/>
</dbReference>
<dbReference type="Pfam" id="PF12796">
    <property type="entry name" value="Ank_2"/>
    <property type="match status" value="2"/>
</dbReference>
<feature type="transmembrane region" description="Helical" evidence="9">
    <location>
        <begin position="346"/>
        <end position="367"/>
    </location>
</feature>
<keyword evidence="6 9" id="KW-0472">Membrane</keyword>
<keyword evidence="12" id="KW-1185">Reference proteome</keyword>
<proteinExistence type="predicted"/>
<dbReference type="Proteomes" id="UP000636709">
    <property type="component" value="Unassembled WGS sequence"/>
</dbReference>